<feature type="transmembrane region" description="Helical" evidence="1">
    <location>
        <begin position="44"/>
        <end position="64"/>
    </location>
</feature>
<comment type="caution">
    <text evidence="2">The sequence shown here is derived from an EMBL/GenBank/DDBJ whole genome shotgun (WGS) entry which is preliminary data.</text>
</comment>
<dbReference type="EMBL" id="JAHHHV010000064">
    <property type="protein sequence ID" value="MBW4465780.1"/>
    <property type="molecule type" value="Genomic_DNA"/>
</dbReference>
<evidence type="ECO:0000313" key="3">
    <source>
        <dbReference type="Proteomes" id="UP000707356"/>
    </source>
</evidence>
<keyword evidence="1" id="KW-0812">Transmembrane</keyword>
<gene>
    <name evidence="2" type="ORF">KME07_10135</name>
</gene>
<dbReference type="Proteomes" id="UP000707356">
    <property type="component" value="Unassembled WGS sequence"/>
</dbReference>
<evidence type="ECO:0000256" key="1">
    <source>
        <dbReference type="SAM" id="Phobius"/>
    </source>
</evidence>
<reference evidence="2" key="1">
    <citation type="submission" date="2021-05" db="EMBL/GenBank/DDBJ databases">
        <authorList>
            <person name="Pietrasiak N."/>
            <person name="Ward R."/>
            <person name="Stajich J.E."/>
            <person name="Kurbessoian T."/>
        </authorList>
    </citation>
    <scope>NUCLEOTIDE SEQUENCE</scope>
    <source>
        <strain evidence="2">GSE-TBD4-15B</strain>
    </source>
</reference>
<sequence length="158" mass="17469">MKLVGRKAEFRNAAVLVLGLLISSVAVSKLQHPATPAQDREELRASLLFVGPPLLGLGGWLIYFERRQAQQQQQMSLQDSFFQLLKKNRGYINVIQFSIASGLDGKLAKAYLDKRALEFNADYDVSEVGNITYYFELESADLAISRAAAGTTAESARL</sequence>
<reference evidence="2" key="2">
    <citation type="journal article" date="2022" name="Microbiol. Resour. Announc.">
        <title>Metagenome Sequencing to Explore Phylogenomics of Terrestrial Cyanobacteria.</title>
        <authorList>
            <person name="Ward R.D."/>
            <person name="Stajich J.E."/>
            <person name="Johansen J.R."/>
            <person name="Huntemann M."/>
            <person name="Clum A."/>
            <person name="Foster B."/>
            <person name="Foster B."/>
            <person name="Roux S."/>
            <person name="Palaniappan K."/>
            <person name="Varghese N."/>
            <person name="Mukherjee S."/>
            <person name="Reddy T.B.K."/>
            <person name="Daum C."/>
            <person name="Copeland A."/>
            <person name="Chen I.A."/>
            <person name="Ivanova N.N."/>
            <person name="Kyrpides N.C."/>
            <person name="Shapiro N."/>
            <person name="Eloe-Fadrosh E.A."/>
            <person name="Pietrasiak N."/>
        </authorList>
    </citation>
    <scope>NUCLEOTIDE SEQUENCE</scope>
    <source>
        <strain evidence="2">GSE-TBD4-15B</strain>
    </source>
</reference>
<accession>A0A951U4L4</accession>
<dbReference type="AlphaFoldDB" id="A0A951U4L4"/>
<keyword evidence="1" id="KW-1133">Transmembrane helix</keyword>
<proteinExistence type="predicted"/>
<name>A0A951U4L4_9CYAN</name>
<organism evidence="2 3">
    <name type="scientific">Pegethrix bostrychoides GSE-TBD4-15B</name>
    <dbReference type="NCBI Taxonomy" id="2839662"/>
    <lineage>
        <taxon>Bacteria</taxon>
        <taxon>Bacillati</taxon>
        <taxon>Cyanobacteriota</taxon>
        <taxon>Cyanophyceae</taxon>
        <taxon>Oculatellales</taxon>
        <taxon>Oculatellaceae</taxon>
        <taxon>Pegethrix</taxon>
    </lineage>
</organism>
<evidence type="ECO:0000313" key="2">
    <source>
        <dbReference type="EMBL" id="MBW4465780.1"/>
    </source>
</evidence>
<keyword evidence="1" id="KW-0472">Membrane</keyword>
<protein>
    <submittedName>
        <fullName evidence="2">Uncharacterized protein</fullName>
    </submittedName>
</protein>